<dbReference type="EMBL" id="CAKOGL010000013">
    <property type="protein sequence ID" value="CAH2093539.1"/>
    <property type="molecule type" value="Genomic_DNA"/>
</dbReference>
<evidence type="ECO:0000256" key="2">
    <source>
        <dbReference type="ARBA" id="ARBA00022490"/>
    </source>
</evidence>
<proteinExistence type="predicted"/>
<dbReference type="InterPro" id="IPR018862">
    <property type="entry name" value="eIF4E-T"/>
</dbReference>
<feature type="region of interest" description="Disordered" evidence="3">
    <location>
        <begin position="14"/>
        <end position="52"/>
    </location>
</feature>
<feature type="compositionally biased region" description="Low complexity" evidence="3">
    <location>
        <begin position="31"/>
        <end position="43"/>
    </location>
</feature>
<reference evidence="4" key="1">
    <citation type="submission" date="2022-03" db="EMBL/GenBank/DDBJ databases">
        <authorList>
            <person name="Tunstrom K."/>
        </authorList>
    </citation>
    <scope>NUCLEOTIDE SEQUENCE</scope>
</reference>
<comment type="caution">
    <text evidence="4">The sequence shown here is derived from an EMBL/GenBank/DDBJ whole genome shotgun (WGS) entry which is preliminary data.</text>
</comment>
<evidence type="ECO:0000313" key="5">
    <source>
        <dbReference type="Proteomes" id="UP001153954"/>
    </source>
</evidence>
<dbReference type="GO" id="GO:0036464">
    <property type="term" value="C:cytoplasmic ribonucleoprotein granule"/>
    <property type="evidence" value="ECO:0007669"/>
    <property type="project" value="UniProtKB-ARBA"/>
</dbReference>
<keyword evidence="5" id="KW-1185">Reference proteome</keyword>
<dbReference type="GO" id="GO:0017148">
    <property type="term" value="P:negative regulation of translation"/>
    <property type="evidence" value="ECO:0007669"/>
    <property type="project" value="TreeGrafter"/>
</dbReference>
<accession>A0AAU9U3N3</accession>
<organism evidence="4 5">
    <name type="scientific">Euphydryas editha</name>
    <name type="common">Edith's checkerspot</name>
    <dbReference type="NCBI Taxonomy" id="104508"/>
    <lineage>
        <taxon>Eukaryota</taxon>
        <taxon>Metazoa</taxon>
        <taxon>Ecdysozoa</taxon>
        <taxon>Arthropoda</taxon>
        <taxon>Hexapoda</taxon>
        <taxon>Insecta</taxon>
        <taxon>Pterygota</taxon>
        <taxon>Neoptera</taxon>
        <taxon>Endopterygota</taxon>
        <taxon>Lepidoptera</taxon>
        <taxon>Glossata</taxon>
        <taxon>Ditrysia</taxon>
        <taxon>Papilionoidea</taxon>
        <taxon>Nymphalidae</taxon>
        <taxon>Nymphalinae</taxon>
        <taxon>Euphydryas</taxon>
    </lineage>
</organism>
<dbReference type="PANTHER" id="PTHR12269">
    <property type="entry name" value="EUKARYOTIC TRANSLATION INITIATION FACTOR 4E TRANSPORTER"/>
    <property type="match status" value="1"/>
</dbReference>
<keyword evidence="2" id="KW-0963">Cytoplasm</keyword>
<evidence type="ECO:0000256" key="3">
    <source>
        <dbReference type="SAM" id="MobiDB-lite"/>
    </source>
</evidence>
<dbReference type="GO" id="GO:0003729">
    <property type="term" value="F:mRNA binding"/>
    <property type="evidence" value="ECO:0007669"/>
    <property type="project" value="TreeGrafter"/>
</dbReference>
<name>A0AAU9U3N3_EUPED</name>
<sequence length="123" mass="13598">MGYAPTPDYQHQHYLNQQQQMTNANRAFPHQQQRQQQLPNSLSGLGGRGGTTLHQLLVQSHQRTLNEMTGGSGGGDNQLARWFSPELLARASAGKLPSVHVPNALSLEDLERHHHSPAPPVRN</sequence>
<dbReference type="GO" id="GO:0005634">
    <property type="term" value="C:nucleus"/>
    <property type="evidence" value="ECO:0007669"/>
    <property type="project" value="TreeGrafter"/>
</dbReference>
<gene>
    <name evidence="4" type="ORF">EEDITHA_LOCUS9195</name>
</gene>
<evidence type="ECO:0000313" key="4">
    <source>
        <dbReference type="EMBL" id="CAH2093539.1"/>
    </source>
</evidence>
<dbReference type="Proteomes" id="UP001153954">
    <property type="component" value="Unassembled WGS sequence"/>
</dbReference>
<evidence type="ECO:0000256" key="1">
    <source>
        <dbReference type="ARBA" id="ARBA00004496"/>
    </source>
</evidence>
<protein>
    <submittedName>
        <fullName evidence="4">Uncharacterized protein</fullName>
    </submittedName>
</protein>
<comment type="subcellular location">
    <subcellularLocation>
        <location evidence="1">Cytoplasm</location>
    </subcellularLocation>
</comment>
<dbReference type="PANTHER" id="PTHR12269:SF1">
    <property type="entry name" value="EUKARYOTIC TRANSLATION INITIATION FACTOR 4E TRANSPORTER"/>
    <property type="match status" value="1"/>
</dbReference>
<dbReference type="AlphaFoldDB" id="A0AAU9U3N3"/>